<keyword evidence="8 10" id="KW-0057">Aromatic amino acid biosynthesis</keyword>
<dbReference type="Gene3D" id="3.20.20.70">
    <property type="entry name" value="Aldolase class I"/>
    <property type="match status" value="1"/>
</dbReference>
<evidence type="ECO:0000256" key="2">
    <source>
        <dbReference type="ARBA" id="ARBA00004664"/>
    </source>
</evidence>
<evidence type="ECO:0000256" key="4">
    <source>
        <dbReference type="ARBA" id="ARBA00012572"/>
    </source>
</evidence>
<comment type="pathway">
    <text evidence="2 10">Amino-acid biosynthesis; L-tryptophan biosynthesis; L-tryptophan from chorismate: step 3/5.</text>
</comment>
<name>A0A4R1EYK8_9GAMM</name>
<comment type="caution">
    <text evidence="12">The sequence shown here is derived from an EMBL/GenBank/DDBJ whole genome shotgun (WGS) entry which is preliminary data.</text>
</comment>
<dbReference type="InterPro" id="IPR013785">
    <property type="entry name" value="Aldolase_TIM"/>
</dbReference>
<dbReference type="CDD" id="cd00405">
    <property type="entry name" value="PRAI"/>
    <property type="match status" value="1"/>
</dbReference>
<dbReference type="InterPro" id="IPR044643">
    <property type="entry name" value="TrpF_fam"/>
</dbReference>
<evidence type="ECO:0000256" key="7">
    <source>
        <dbReference type="ARBA" id="ARBA00022822"/>
    </source>
</evidence>
<evidence type="ECO:0000256" key="6">
    <source>
        <dbReference type="ARBA" id="ARBA00022605"/>
    </source>
</evidence>
<dbReference type="GO" id="GO:0000162">
    <property type="term" value="P:L-tryptophan biosynthetic process"/>
    <property type="evidence" value="ECO:0007669"/>
    <property type="project" value="UniProtKB-UniRule"/>
</dbReference>
<sequence>MANRNEKYSRTRVKICGITSVEAAQHVCASGADSIGLVFYEKSPRNVSIETATEIYASLPPFVTCVGLFLDPDIEFVETVLANVGLDLLQFHGSETPDFCQSFPRPYIKAIGMESVETEDDFKKLADQYTTAKGFLVDSHATGKAGGTGKTFDWSHVPQNYAKPIILAGGLNPNNVADAMQACNVYGIDLSSGVESQPGIKDKQKITQLMKEVQRVHCKN</sequence>
<protein>
    <recommendedName>
        <fullName evidence="5 10">N-(5'-phosphoribosyl)anthranilate isomerase</fullName>
        <shortName evidence="10">PRAI</shortName>
        <ecNumber evidence="4 10">5.3.1.24</ecNumber>
    </recommendedName>
</protein>
<dbReference type="InterPro" id="IPR001240">
    <property type="entry name" value="PRAI_dom"/>
</dbReference>
<evidence type="ECO:0000256" key="9">
    <source>
        <dbReference type="ARBA" id="ARBA00023235"/>
    </source>
</evidence>
<dbReference type="PANTHER" id="PTHR42894:SF1">
    <property type="entry name" value="N-(5'-PHOSPHORIBOSYL)ANTHRANILATE ISOMERASE"/>
    <property type="match status" value="1"/>
</dbReference>
<dbReference type="HAMAP" id="MF_00135">
    <property type="entry name" value="PRAI"/>
    <property type="match status" value="1"/>
</dbReference>
<evidence type="ECO:0000259" key="11">
    <source>
        <dbReference type="Pfam" id="PF00697"/>
    </source>
</evidence>
<accession>A0A4R1EYK8</accession>
<dbReference type="AlphaFoldDB" id="A0A4R1EYK8"/>
<dbReference type="OrthoDB" id="9796196at2"/>
<keyword evidence="13" id="KW-1185">Reference proteome</keyword>
<dbReference type="Pfam" id="PF00697">
    <property type="entry name" value="PRAI"/>
    <property type="match status" value="1"/>
</dbReference>
<dbReference type="InterPro" id="IPR011060">
    <property type="entry name" value="RibuloseP-bd_barrel"/>
</dbReference>
<evidence type="ECO:0000256" key="1">
    <source>
        <dbReference type="ARBA" id="ARBA00001164"/>
    </source>
</evidence>
<dbReference type="PANTHER" id="PTHR42894">
    <property type="entry name" value="N-(5'-PHOSPHORIBOSYL)ANTHRANILATE ISOMERASE"/>
    <property type="match status" value="1"/>
</dbReference>
<dbReference type="RefSeq" id="WP_131906815.1">
    <property type="nucleotide sequence ID" value="NZ_BAAAFU010000001.1"/>
</dbReference>
<dbReference type="UniPathway" id="UPA00035">
    <property type="reaction ID" value="UER00042"/>
</dbReference>
<dbReference type="Proteomes" id="UP000294887">
    <property type="component" value="Unassembled WGS sequence"/>
</dbReference>
<dbReference type="NCBIfam" id="NF002298">
    <property type="entry name" value="PRK01222.1-4"/>
    <property type="match status" value="1"/>
</dbReference>
<dbReference type="FunFam" id="3.20.20.70:FF:000075">
    <property type="entry name" value="Tryptophan biosynthesis protein TRP1"/>
    <property type="match status" value="1"/>
</dbReference>
<evidence type="ECO:0000256" key="3">
    <source>
        <dbReference type="ARBA" id="ARBA00007571"/>
    </source>
</evidence>
<evidence type="ECO:0000256" key="8">
    <source>
        <dbReference type="ARBA" id="ARBA00023141"/>
    </source>
</evidence>
<feature type="domain" description="N-(5'phosphoribosyl) anthranilate isomerase (PRAI)" evidence="11">
    <location>
        <begin position="13"/>
        <end position="211"/>
    </location>
</feature>
<comment type="catalytic activity">
    <reaction evidence="1 10">
        <text>N-(5-phospho-beta-D-ribosyl)anthranilate = 1-(2-carboxyphenylamino)-1-deoxy-D-ribulose 5-phosphate</text>
        <dbReference type="Rhea" id="RHEA:21540"/>
        <dbReference type="ChEBI" id="CHEBI:18277"/>
        <dbReference type="ChEBI" id="CHEBI:58613"/>
        <dbReference type="EC" id="5.3.1.24"/>
    </reaction>
</comment>
<dbReference type="EC" id="5.3.1.24" evidence="4 10"/>
<keyword evidence="7 10" id="KW-0822">Tryptophan biosynthesis</keyword>
<reference evidence="12 13" key="1">
    <citation type="submission" date="2019-03" db="EMBL/GenBank/DDBJ databases">
        <title>Genomic Encyclopedia of Type Strains, Phase IV (KMG-IV): sequencing the most valuable type-strain genomes for metagenomic binning, comparative biology and taxonomic classification.</title>
        <authorList>
            <person name="Goeker M."/>
        </authorList>
    </citation>
    <scope>NUCLEOTIDE SEQUENCE [LARGE SCALE GENOMIC DNA]</scope>
    <source>
        <strain evidence="12 13">DSM 24830</strain>
    </source>
</reference>
<comment type="similarity">
    <text evidence="3 10">Belongs to the TrpF family.</text>
</comment>
<evidence type="ECO:0000313" key="12">
    <source>
        <dbReference type="EMBL" id="TCJ85104.1"/>
    </source>
</evidence>
<keyword evidence="6 10" id="KW-0028">Amino-acid biosynthesis</keyword>
<dbReference type="SUPFAM" id="SSF51366">
    <property type="entry name" value="Ribulose-phoshate binding barrel"/>
    <property type="match status" value="1"/>
</dbReference>
<evidence type="ECO:0000256" key="5">
    <source>
        <dbReference type="ARBA" id="ARBA00022272"/>
    </source>
</evidence>
<organism evidence="12 13">
    <name type="scientific">Cocleimonas flava</name>
    <dbReference type="NCBI Taxonomy" id="634765"/>
    <lineage>
        <taxon>Bacteria</taxon>
        <taxon>Pseudomonadati</taxon>
        <taxon>Pseudomonadota</taxon>
        <taxon>Gammaproteobacteria</taxon>
        <taxon>Thiotrichales</taxon>
        <taxon>Thiotrichaceae</taxon>
        <taxon>Cocleimonas</taxon>
    </lineage>
</organism>
<keyword evidence="9 10" id="KW-0413">Isomerase</keyword>
<dbReference type="GO" id="GO:0004640">
    <property type="term" value="F:phosphoribosylanthranilate isomerase activity"/>
    <property type="evidence" value="ECO:0007669"/>
    <property type="project" value="UniProtKB-UniRule"/>
</dbReference>
<gene>
    <name evidence="10" type="primary">trpF</name>
    <name evidence="12" type="ORF">EV695_3070</name>
</gene>
<evidence type="ECO:0000256" key="10">
    <source>
        <dbReference type="HAMAP-Rule" id="MF_00135"/>
    </source>
</evidence>
<proteinExistence type="inferred from homology"/>
<dbReference type="EMBL" id="SMFQ01000004">
    <property type="protein sequence ID" value="TCJ85104.1"/>
    <property type="molecule type" value="Genomic_DNA"/>
</dbReference>
<evidence type="ECO:0000313" key="13">
    <source>
        <dbReference type="Proteomes" id="UP000294887"/>
    </source>
</evidence>